<dbReference type="PANTHER" id="PTHR15503">
    <property type="entry name" value="LDOC1 RELATED"/>
    <property type="match status" value="1"/>
</dbReference>
<sequence>MQSFLEHDAVEVRMQEQEIRELQDEWEEVRNRSINVKDQTEVLQKDRDAKDAKTKLDTARRDLRQYMKDARIRFTTAAAASTTPIVPPTPTPAATPPVVAVHPTTPMKIEEPKKFSGEMSDYRRWKFEVGNVMAVRTNIDTYDKKIRYTGSRMEGAALQWYEMYCQKRSELLAIITPTADEVARRTNEYQDFVNRCDETFRDPLEQQTYRNKVKRAVQGKKSFNEYAIHFLDLVNRANLDPNTQISTLLESLDPNIVRIWKPVTLPDNYQEVVSSIRIALQVNETLRQAERNARLKSSVISTIGSSHITRLQPKSTYTHDVDGTKPGAFAVNPEKPSYKLRLENGWCTRCGMNAHATEKCMIYPRTKSNPENFKTWKSMMVGKKPAVSVIRGGDDLRVNIDQRSLVENELYEIREVDSDEDNTTSNESAYLSNLRYVQFRKQPPHFLIPVTIRTGKGKSLIVCSALVDSGASRSFIGESFVRKHRIPVTPMKKPQKIILADGRPGSPIIHQSGALTVRIQNHTEQIVLAVFNTKQYDIILGLDWLSFHNPSIDWETRTIEFDGYGCTHKTGTHQMPTSTTSRIAFTRDEITQSSSPPSGLPLQLTRNEKTLIPPSTWPMSEFPEVFDMTKQSHLPPHRPGWDFEVQFKDQSTLPKPRPLFRLPPHQRKLVEDYIHSELASGKLRPSNSPVSANLFFVPKGDSTTELRPCVDYRDLNSCTIDDRYPLPPLSELVQSLVGGDWYAKFDWRWAYNNIRISKGSEWKFAIKCHLGLYEPLVMPFGPKQAPSHMQRFVQEMCKDFMQEGWLTNILDDFVIKTVGGIQLHQERIRRYLNRIRDLGVYVKESKCVFFEKEVTFVGFIVNKNGYRKQPEKLVAIRNWGTPKTVKDVSSWVGYVNFYRSFACCDLYDDVSMYCKTYKMTSVNCKYYDNLIDII</sequence>
<dbReference type="Gene3D" id="3.30.70.270">
    <property type="match status" value="1"/>
</dbReference>
<keyword evidence="2" id="KW-0175">Coiled coil</keyword>
<proteinExistence type="predicted"/>
<dbReference type="SUPFAM" id="SSF56672">
    <property type="entry name" value="DNA/RNA polymerases"/>
    <property type="match status" value="1"/>
</dbReference>
<dbReference type="PROSITE" id="PS50878">
    <property type="entry name" value="RT_POL"/>
    <property type="match status" value="1"/>
</dbReference>
<dbReference type="PANTHER" id="PTHR15503:SF22">
    <property type="entry name" value="TRANSPOSON TY3-I GAG POLYPROTEIN"/>
    <property type="match status" value="1"/>
</dbReference>
<reference evidence="4 5" key="1">
    <citation type="journal article" date="2019" name="Sci. Rep.">
        <title>Comparative genomics of chytrid fungi reveal insights into the obligate biotrophic and pathogenic lifestyle of Synchytrium endobioticum.</title>
        <authorList>
            <person name="van de Vossenberg B.T.L.H."/>
            <person name="Warris S."/>
            <person name="Nguyen H.D.T."/>
            <person name="van Gent-Pelzer M.P.E."/>
            <person name="Joly D.L."/>
            <person name="van de Geest H.C."/>
            <person name="Bonants P.J.M."/>
            <person name="Smith D.S."/>
            <person name="Levesque C.A."/>
            <person name="van der Lee T.A.J."/>
        </authorList>
    </citation>
    <scope>NUCLEOTIDE SEQUENCE [LARGE SCALE GENOMIC DNA]</scope>
    <source>
        <strain evidence="4 5">LEV6574</strain>
    </source>
</reference>
<name>A0A507CB64_9FUNG</name>
<dbReference type="VEuPathDB" id="FungiDB:SeMB42_g04223"/>
<keyword evidence="1" id="KW-0378">Hydrolase</keyword>
<dbReference type="Pfam" id="PF08284">
    <property type="entry name" value="RVP_2"/>
    <property type="match status" value="1"/>
</dbReference>
<dbReference type="InterPro" id="IPR001969">
    <property type="entry name" value="Aspartic_peptidase_AS"/>
</dbReference>
<feature type="domain" description="Reverse transcriptase" evidence="3">
    <location>
        <begin position="678"/>
        <end position="861"/>
    </location>
</feature>
<dbReference type="InterPro" id="IPR043502">
    <property type="entry name" value="DNA/RNA_pol_sf"/>
</dbReference>
<dbReference type="Gene3D" id="3.10.10.10">
    <property type="entry name" value="HIV Type 1 Reverse Transcriptase, subunit A, domain 1"/>
    <property type="match status" value="1"/>
</dbReference>
<dbReference type="Pfam" id="PF00078">
    <property type="entry name" value="RVT_1"/>
    <property type="match status" value="1"/>
</dbReference>
<dbReference type="CDD" id="cd00303">
    <property type="entry name" value="retropepsin_like"/>
    <property type="match status" value="1"/>
</dbReference>
<accession>A0A507CB64</accession>
<dbReference type="CDD" id="cd01647">
    <property type="entry name" value="RT_LTR"/>
    <property type="match status" value="1"/>
</dbReference>
<dbReference type="InterPro" id="IPR043128">
    <property type="entry name" value="Rev_trsase/Diguanyl_cyclase"/>
</dbReference>
<gene>
    <name evidence="4" type="ORF">SeLEV6574_g07606</name>
</gene>
<evidence type="ECO:0000313" key="5">
    <source>
        <dbReference type="Proteomes" id="UP000320475"/>
    </source>
</evidence>
<dbReference type="AlphaFoldDB" id="A0A507CB64"/>
<comment type="caution">
    <text evidence="4">The sequence shown here is derived from an EMBL/GenBank/DDBJ whole genome shotgun (WGS) entry which is preliminary data.</text>
</comment>
<keyword evidence="1" id="KW-0064">Aspartyl protease</keyword>
<dbReference type="InterPro" id="IPR032567">
    <property type="entry name" value="RTL1-rel"/>
</dbReference>
<dbReference type="OrthoDB" id="2194544at2759"/>
<dbReference type="PROSITE" id="PS00141">
    <property type="entry name" value="ASP_PROTEASE"/>
    <property type="match status" value="1"/>
</dbReference>
<dbReference type="InterPro" id="IPR005162">
    <property type="entry name" value="Retrotrans_gag_dom"/>
</dbReference>
<protein>
    <recommendedName>
        <fullName evidence="3">Reverse transcriptase domain-containing protein</fullName>
    </recommendedName>
</protein>
<dbReference type="InterPro" id="IPR021109">
    <property type="entry name" value="Peptidase_aspartic_dom_sf"/>
</dbReference>
<evidence type="ECO:0000313" key="4">
    <source>
        <dbReference type="EMBL" id="TPX38820.1"/>
    </source>
</evidence>
<feature type="coiled-coil region" evidence="2">
    <location>
        <begin position="5"/>
        <end position="69"/>
    </location>
</feature>
<dbReference type="Pfam" id="PF03732">
    <property type="entry name" value="Retrotrans_gag"/>
    <property type="match status" value="1"/>
</dbReference>
<evidence type="ECO:0000256" key="2">
    <source>
        <dbReference type="SAM" id="Coils"/>
    </source>
</evidence>
<dbReference type="Gene3D" id="2.40.70.10">
    <property type="entry name" value="Acid Proteases"/>
    <property type="match status" value="1"/>
</dbReference>
<dbReference type="EMBL" id="QEAM01000564">
    <property type="protein sequence ID" value="TPX38820.1"/>
    <property type="molecule type" value="Genomic_DNA"/>
</dbReference>
<dbReference type="InterPro" id="IPR000477">
    <property type="entry name" value="RT_dom"/>
</dbReference>
<keyword evidence="1" id="KW-0645">Protease</keyword>
<evidence type="ECO:0000256" key="1">
    <source>
        <dbReference type="ARBA" id="ARBA00022750"/>
    </source>
</evidence>
<dbReference type="SUPFAM" id="SSF50630">
    <property type="entry name" value="Acid proteases"/>
    <property type="match status" value="1"/>
</dbReference>
<dbReference type="GO" id="GO:0006508">
    <property type="term" value="P:proteolysis"/>
    <property type="evidence" value="ECO:0007669"/>
    <property type="project" value="InterPro"/>
</dbReference>
<dbReference type="Proteomes" id="UP000320475">
    <property type="component" value="Unassembled WGS sequence"/>
</dbReference>
<evidence type="ECO:0000259" key="3">
    <source>
        <dbReference type="PROSITE" id="PS50878"/>
    </source>
</evidence>
<dbReference type="GO" id="GO:0004190">
    <property type="term" value="F:aspartic-type endopeptidase activity"/>
    <property type="evidence" value="ECO:0007669"/>
    <property type="project" value="UniProtKB-KW"/>
</dbReference>
<organism evidence="4 5">
    <name type="scientific">Synchytrium endobioticum</name>
    <dbReference type="NCBI Taxonomy" id="286115"/>
    <lineage>
        <taxon>Eukaryota</taxon>
        <taxon>Fungi</taxon>
        <taxon>Fungi incertae sedis</taxon>
        <taxon>Chytridiomycota</taxon>
        <taxon>Chytridiomycota incertae sedis</taxon>
        <taxon>Chytridiomycetes</taxon>
        <taxon>Synchytriales</taxon>
        <taxon>Synchytriaceae</taxon>
        <taxon>Synchytrium</taxon>
    </lineage>
</organism>